<dbReference type="PROSITE" id="PS00178">
    <property type="entry name" value="AA_TRNA_LIGASE_I"/>
    <property type="match status" value="1"/>
</dbReference>
<comment type="similarity">
    <text evidence="1 7">Belongs to the class-I aminoacyl-tRNA synthetase family. Glutamate--tRNA ligase type 1 subfamily.</text>
</comment>
<dbReference type="InterPro" id="IPR004527">
    <property type="entry name" value="Glu-tRNA-ligase_bac/mito"/>
</dbReference>
<dbReference type="GO" id="GO:0005829">
    <property type="term" value="C:cytosol"/>
    <property type="evidence" value="ECO:0007669"/>
    <property type="project" value="TreeGrafter"/>
</dbReference>
<feature type="binding site" evidence="7">
    <location>
        <position position="108"/>
    </location>
    <ligand>
        <name>Zn(2+)</name>
        <dbReference type="ChEBI" id="CHEBI:29105"/>
    </ligand>
</feature>
<dbReference type="EMBL" id="MGES01000049">
    <property type="protein sequence ID" value="OGL88407.1"/>
    <property type="molecule type" value="Genomic_DNA"/>
</dbReference>
<evidence type="ECO:0000256" key="5">
    <source>
        <dbReference type="ARBA" id="ARBA00022917"/>
    </source>
</evidence>
<dbReference type="InterPro" id="IPR045462">
    <property type="entry name" value="aa-tRNA-synth_I_cd-bd"/>
</dbReference>
<feature type="domain" description="Aminoacyl-tRNA synthetase class I anticodon-binding" evidence="9">
    <location>
        <begin position="327"/>
        <end position="473"/>
    </location>
</feature>
<evidence type="ECO:0000256" key="7">
    <source>
        <dbReference type="HAMAP-Rule" id="MF_00022"/>
    </source>
</evidence>
<dbReference type="InterPro" id="IPR008925">
    <property type="entry name" value="aa_tRNA-synth_I_cd-bd_sf"/>
</dbReference>
<proteinExistence type="inferred from homology"/>
<comment type="cofactor">
    <cofactor evidence="7">
        <name>Zn(2+)</name>
        <dbReference type="ChEBI" id="CHEBI:29105"/>
    </cofactor>
    <text evidence="7">Binds 1 zinc ion per subunit.</text>
</comment>
<dbReference type="GO" id="GO:0005524">
    <property type="term" value="F:ATP binding"/>
    <property type="evidence" value="ECO:0007669"/>
    <property type="project" value="UniProtKB-UniRule"/>
</dbReference>
<evidence type="ECO:0000259" key="8">
    <source>
        <dbReference type="Pfam" id="PF00749"/>
    </source>
</evidence>
<evidence type="ECO:0000256" key="6">
    <source>
        <dbReference type="ARBA" id="ARBA00023146"/>
    </source>
</evidence>
<feature type="short sequence motif" description="'KMSKS' region" evidence="7">
    <location>
        <begin position="244"/>
        <end position="248"/>
    </location>
</feature>
<dbReference type="SUPFAM" id="SSF52374">
    <property type="entry name" value="Nucleotidylyl transferase"/>
    <property type="match status" value="1"/>
</dbReference>
<accession>A0A1F7VEH9</accession>
<keyword evidence="2 7" id="KW-0436">Ligase</keyword>
<keyword evidence="7" id="KW-0963">Cytoplasm</keyword>
<comment type="subunit">
    <text evidence="7">Monomer.</text>
</comment>
<dbReference type="Proteomes" id="UP000176678">
    <property type="component" value="Unassembled WGS sequence"/>
</dbReference>
<feature type="short sequence motif" description="'HIGH' region" evidence="7">
    <location>
        <begin position="9"/>
        <end position="19"/>
    </location>
</feature>
<comment type="function">
    <text evidence="7">Catalyzes the attachment of glutamate to tRNA(Glu) in a two-step reaction: glutamate is first activated by ATP to form Glu-AMP and then transferred to the acceptor end of tRNA(Glu).</text>
</comment>
<dbReference type="NCBIfam" id="TIGR00464">
    <property type="entry name" value="gltX_bact"/>
    <property type="match status" value="1"/>
</dbReference>
<dbReference type="GO" id="GO:0004818">
    <property type="term" value="F:glutamate-tRNA ligase activity"/>
    <property type="evidence" value="ECO:0007669"/>
    <property type="project" value="UniProtKB-UniRule"/>
</dbReference>
<dbReference type="PRINTS" id="PR00987">
    <property type="entry name" value="TRNASYNTHGLU"/>
</dbReference>
<dbReference type="Pfam" id="PF19269">
    <property type="entry name" value="Anticodon_2"/>
    <property type="match status" value="1"/>
</dbReference>
<dbReference type="SUPFAM" id="SSF48163">
    <property type="entry name" value="An anticodon-binding domain of class I aminoacyl-tRNA synthetases"/>
    <property type="match status" value="1"/>
</dbReference>
<keyword evidence="6 7" id="KW-0030">Aminoacyl-tRNA synthetase</keyword>
<dbReference type="GO" id="GO:0006424">
    <property type="term" value="P:glutamyl-tRNA aminoacylation"/>
    <property type="evidence" value="ECO:0007669"/>
    <property type="project" value="UniProtKB-UniRule"/>
</dbReference>
<dbReference type="GO" id="GO:0008270">
    <property type="term" value="F:zinc ion binding"/>
    <property type="evidence" value="ECO:0007669"/>
    <property type="project" value="UniProtKB-UniRule"/>
</dbReference>
<dbReference type="InterPro" id="IPR000924">
    <property type="entry name" value="Glu/Gln-tRNA-synth"/>
</dbReference>
<dbReference type="FunFam" id="3.40.50.620:FF:000045">
    <property type="entry name" value="Glutamate--tRNA ligase, mitochondrial"/>
    <property type="match status" value="1"/>
</dbReference>
<dbReference type="InterPro" id="IPR014729">
    <property type="entry name" value="Rossmann-like_a/b/a_fold"/>
</dbReference>
<dbReference type="PANTHER" id="PTHR43311">
    <property type="entry name" value="GLUTAMATE--TRNA LIGASE"/>
    <property type="match status" value="1"/>
</dbReference>
<evidence type="ECO:0000313" key="11">
    <source>
        <dbReference type="Proteomes" id="UP000176678"/>
    </source>
</evidence>
<dbReference type="InterPro" id="IPR020751">
    <property type="entry name" value="aa-tRNA-synth_I_codon-bd_sub2"/>
</dbReference>
<dbReference type="GO" id="GO:0000049">
    <property type="term" value="F:tRNA binding"/>
    <property type="evidence" value="ECO:0007669"/>
    <property type="project" value="InterPro"/>
</dbReference>
<evidence type="ECO:0000256" key="4">
    <source>
        <dbReference type="ARBA" id="ARBA00022840"/>
    </source>
</evidence>
<dbReference type="EC" id="6.1.1.17" evidence="7"/>
<evidence type="ECO:0000256" key="2">
    <source>
        <dbReference type="ARBA" id="ARBA00022598"/>
    </source>
</evidence>
<dbReference type="Pfam" id="PF00749">
    <property type="entry name" value="tRNA-synt_1c"/>
    <property type="match status" value="1"/>
</dbReference>
<organism evidence="10 11">
    <name type="scientific">Candidatus Uhrbacteria bacterium RIFCSPLOWO2_02_FULL_51_9</name>
    <dbReference type="NCBI Taxonomy" id="1802410"/>
    <lineage>
        <taxon>Bacteria</taxon>
        <taxon>Candidatus Uhriibacteriota</taxon>
    </lineage>
</organism>
<keyword evidence="5 7" id="KW-0648">Protein biosynthesis</keyword>
<gene>
    <name evidence="7" type="primary">gltX</name>
    <name evidence="10" type="ORF">A3H75_01865</name>
</gene>
<evidence type="ECO:0000313" key="10">
    <source>
        <dbReference type="EMBL" id="OGL88407.1"/>
    </source>
</evidence>
<feature type="binding site" evidence="7">
    <location>
        <position position="106"/>
    </location>
    <ligand>
        <name>Zn(2+)</name>
        <dbReference type="ChEBI" id="CHEBI:29105"/>
    </ligand>
</feature>
<dbReference type="CDD" id="cd00808">
    <property type="entry name" value="GluRS_core"/>
    <property type="match status" value="1"/>
</dbReference>
<dbReference type="Gene3D" id="1.10.10.350">
    <property type="match status" value="1"/>
</dbReference>
<dbReference type="Gene3D" id="3.40.50.620">
    <property type="entry name" value="HUPs"/>
    <property type="match status" value="1"/>
</dbReference>
<sequence>MTVRTRFAPSPTGHLHIGGLRTALYNFLFARHHKGIFIIRIEDTDQTREVAGAREEILDILKQVGLNYDEGPDVGGKYGPYVQSERLELYRKHAEELAKNGAAYWCTCSAERLEKMREEQQKRGDVPKYDGACRDALRPGSGQNAVVRLRVPEGRTITFVDAIRGEVSFQSADVDDQVLLKSDGFPTYHLANIVDDHLMKITHVIRGEEWLPSTPKHVLLYEAFGWEAPTFAHLPLILNEGGGKLSKRSGHAAAMDYVKEGYLPEALLNFLALLGWNPRGDEEIYSLDELIASFDITKVNKGGAVFSMEKLDWIAGEHMKKANPATLAKAAVPFVEAKGLPYPDDAWLARLMRVEQGRAVKLSQVGEETGFAFGDITYAPALLVPKKSSKEEAKDRLKKTRAFLEDTPERAYNDHEKLSIAVLSWIKENNLGNAQTLWPLRVALTGREKSPGPFEAAMLLGKEKTVQRIDEALRKL</sequence>
<evidence type="ECO:0000256" key="1">
    <source>
        <dbReference type="ARBA" id="ARBA00007894"/>
    </source>
</evidence>
<dbReference type="HAMAP" id="MF_00022">
    <property type="entry name" value="Glu_tRNA_synth_type1"/>
    <property type="match status" value="1"/>
</dbReference>
<feature type="binding site" evidence="7">
    <location>
        <position position="133"/>
    </location>
    <ligand>
        <name>Zn(2+)</name>
        <dbReference type="ChEBI" id="CHEBI:29105"/>
    </ligand>
</feature>
<dbReference type="AlphaFoldDB" id="A0A1F7VEH9"/>
<dbReference type="InterPro" id="IPR049940">
    <property type="entry name" value="GluQ/Sye"/>
</dbReference>
<reference evidence="10 11" key="1">
    <citation type="journal article" date="2016" name="Nat. Commun.">
        <title>Thousands of microbial genomes shed light on interconnected biogeochemical processes in an aquifer system.</title>
        <authorList>
            <person name="Anantharaman K."/>
            <person name="Brown C.T."/>
            <person name="Hug L.A."/>
            <person name="Sharon I."/>
            <person name="Castelle C.J."/>
            <person name="Probst A.J."/>
            <person name="Thomas B.C."/>
            <person name="Singh A."/>
            <person name="Wilkins M.J."/>
            <person name="Karaoz U."/>
            <person name="Brodie E.L."/>
            <person name="Williams K.H."/>
            <person name="Hubbard S.S."/>
            <person name="Banfield J.F."/>
        </authorList>
    </citation>
    <scope>NUCLEOTIDE SEQUENCE [LARGE SCALE GENOMIC DNA]</scope>
</reference>
<name>A0A1F7VEH9_9BACT</name>
<feature type="domain" description="Glutamyl/glutaminyl-tRNA synthetase class Ib catalytic" evidence="8">
    <location>
        <begin position="3"/>
        <end position="313"/>
    </location>
</feature>
<dbReference type="InterPro" id="IPR033910">
    <property type="entry name" value="GluRS_core"/>
</dbReference>
<protein>
    <recommendedName>
        <fullName evidence="7">Glutamate--tRNA ligase</fullName>
        <ecNumber evidence="7">6.1.1.17</ecNumber>
    </recommendedName>
    <alternativeName>
        <fullName evidence="7">Glutamyl-tRNA synthetase</fullName>
        <shortName evidence="7">GluRS</shortName>
    </alternativeName>
</protein>
<feature type="binding site" evidence="7">
    <location>
        <position position="135"/>
    </location>
    <ligand>
        <name>Zn(2+)</name>
        <dbReference type="ChEBI" id="CHEBI:29105"/>
    </ligand>
</feature>
<comment type="caution">
    <text evidence="10">The sequence shown here is derived from an EMBL/GenBank/DDBJ whole genome shotgun (WGS) entry which is preliminary data.</text>
</comment>
<evidence type="ECO:0000256" key="3">
    <source>
        <dbReference type="ARBA" id="ARBA00022741"/>
    </source>
</evidence>
<dbReference type="STRING" id="1802410.A3H75_01865"/>
<evidence type="ECO:0000259" key="9">
    <source>
        <dbReference type="Pfam" id="PF19269"/>
    </source>
</evidence>
<keyword evidence="7" id="KW-0862">Zinc</keyword>
<dbReference type="InterPro" id="IPR001412">
    <property type="entry name" value="aa-tRNA-synth_I_CS"/>
</dbReference>
<keyword evidence="3 7" id="KW-0547">Nucleotide-binding</keyword>
<keyword evidence="7" id="KW-0479">Metal-binding</keyword>
<comment type="catalytic activity">
    <reaction evidence="7">
        <text>tRNA(Glu) + L-glutamate + ATP = L-glutamyl-tRNA(Glu) + AMP + diphosphate</text>
        <dbReference type="Rhea" id="RHEA:23540"/>
        <dbReference type="Rhea" id="RHEA-COMP:9663"/>
        <dbReference type="Rhea" id="RHEA-COMP:9680"/>
        <dbReference type="ChEBI" id="CHEBI:29985"/>
        <dbReference type="ChEBI" id="CHEBI:30616"/>
        <dbReference type="ChEBI" id="CHEBI:33019"/>
        <dbReference type="ChEBI" id="CHEBI:78442"/>
        <dbReference type="ChEBI" id="CHEBI:78520"/>
        <dbReference type="ChEBI" id="CHEBI:456215"/>
        <dbReference type="EC" id="6.1.1.17"/>
    </reaction>
</comment>
<keyword evidence="4 7" id="KW-0067">ATP-binding</keyword>
<dbReference type="PANTHER" id="PTHR43311:SF2">
    <property type="entry name" value="GLUTAMATE--TRNA LIGASE, MITOCHONDRIAL-RELATED"/>
    <property type="match status" value="1"/>
</dbReference>
<feature type="binding site" evidence="7">
    <location>
        <position position="247"/>
    </location>
    <ligand>
        <name>ATP</name>
        <dbReference type="ChEBI" id="CHEBI:30616"/>
    </ligand>
</feature>
<comment type="subcellular location">
    <subcellularLocation>
        <location evidence="7">Cytoplasm</location>
    </subcellularLocation>
</comment>
<dbReference type="InterPro" id="IPR020058">
    <property type="entry name" value="Glu/Gln-tRNA-synth_Ib_cat-dom"/>
</dbReference>